<gene>
    <name evidence="3" type="ORF">NAEGRDRAFT_81463</name>
</gene>
<evidence type="ECO:0000259" key="2">
    <source>
        <dbReference type="PROSITE" id="PS50132"/>
    </source>
</evidence>
<dbReference type="SMART" id="SM00315">
    <property type="entry name" value="RGS"/>
    <property type="match status" value="1"/>
</dbReference>
<dbReference type="InParanoid" id="D2VWB4"/>
<dbReference type="EMBL" id="GG738904">
    <property type="protein sequence ID" value="EFC38805.1"/>
    <property type="molecule type" value="Genomic_DNA"/>
</dbReference>
<dbReference type="SUPFAM" id="SSF48097">
    <property type="entry name" value="Regulator of G-protein signaling, RGS"/>
    <property type="match status" value="1"/>
</dbReference>
<dbReference type="InterPro" id="IPR036305">
    <property type="entry name" value="RGS_sf"/>
</dbReference>
<dbReference type="KEGG" id="ngr:NAEGRDRAFT_81463"/>
<feature type="region of interest" description="Disordered" evidence="1">
    <location>
        <begin position="265"/>
        <end position="306"/>
    </location>
</feature>
<feature type="compositionally biased region" description="Low complexity" evidence="1">
    <location>
        <begin position="297"/>
        <end position="306"/>
    </location>
</feature>
<name>D2VWB4_NAEGR</name>
<dbReference type="OMA" id="MNETECK"/>
<reference evidence="3 4" key="1">
    <citation type="journal article" date="2010" name="Cell">
        <title>The genome of Naegleria gruberi illuminates early eukaryotic versatility.</title>
        <authorList>
            <person name="Fritz-Laylin L.K."/>
            <person name="Prochnik S.E."/>
            <person name="Ginger M.L."/>
            <person name="Dacks J.B."/>
            <person name="Carpenter M.L."/>
            <person name="Field M.C."/>
            <person name="Kuo A."/>
            <person name="Paredez A."/>
            <person name="Chapman J."/>
            <person name="Pham J."/>
            <person name="Shu S."/>
            <person name="Neupane R."/>
            <person name="Cipriano M."/>
            <person name="Mancuso J."/>
            <person name="Tu H."/>
            <person name="Salamov A."/>
            <person name="Lindquist E."/>
            <person name="Shapiro H."/>
            <person name="Lucas S."/>
            <person name="Grigoriev I.V."/>
            <person name="Cande W.Z."/>
            <person name="Fulton C."/>
            <person name="Rokhsar D.S."/>
            <person name="Dawson S.C."/>
        </authorList>
    </citation>
    <scope>NUCLEOTIDE SEQUENCE [LARGE SCALE GENOMIC DNA]</scope>
    <source>
        <strain evidence="3 4">NEG-M</strain>
    </source>
</reference>
<dbReference type="InterPro" id="IPR044926">
    <property type="entry name" value="RGS_subdomain_2"/>
</dbReference>
<dbReference type="Proteomes" id="UP000006671">
    <property type="component" value="Unassembled WGS sequence"/>
</dbReference>
<feature type="compositionally biased region" description="Low complexity" evidence="1">
    <location>
        <begin position="275"/>
        <end position="284"/>
    </location>
</feature>
<accession>D2VWB4</accession>
<dbReference type="AlphaFoldDB" id="D2VWB4"/>
<dbReference type="Gene3D" id="1.10.167.10">
    <property type="entry name" value="Regulator of G-protein Signalling 4, domain 2"/>
    <property type="match status" value="1"/>
</dbReference>
<feature type="compositionally biased region" description="Polar residues" evidence="1">
    <location>
        <begin position="265"/>
        <end position="274"/>
    </location>
</feature>
<proteinExistence type="predicted"/>
<sequence length="469" mass="53538">MNETECKDCVSDNHSKVSSASTSNLSNITTTSVGSLELFETMIVQPIGHSILQLSSKHKILIISIKWFGCPMCQKLIDNLDEYLPSLLMLNIIPVICHQEDETKFGKHISHTKLFHCKISTQAKRMLLIDKASVVKHMKAMPTILKLLVKEKRKLFLPSLSEIKDMELVSTFGMHIVRNGQVETSYFYKNLLDRPDLGQFVFNLSNRKEETIQEEGDDKEMVISYKKSEIEEVEQFLPNLIKLYPDLKKVFSSIRQKRVQLPSSELSNNLQIGQPTSSTPTSPTLQVPQPANGGRPSTSSVGSSSSSISTSYISMSNVLENATMRTYFKAHLSNMYSLELVLFLEQVNIYKFLVKSLKSQSTCQNLLSSEEQILQDISLPASEMVTTIPEYETKARYIVETFLNDEAMFHINTSRKLTDRMKTLIEEKGFIEELFDEIEMDVKTSMLVYLFASFRQTTLFTEMMQRFKK</sequence>
<dbReference type="GeneID" id="8858648"/>
<evidence type="ECO:0000256" key="1">
    <source>
        <dbReference type="SAM" id="MobiDB-lite"/>
    </source>
</evidence>
<dbReference type="PROSITE" id="PS50132">
    <property type="entry name" value="RGS"/>
    <property type="match status" value="1"/>
</dbReference>
<protein>
    <submittedName>
        <fullName evidence="3">RGS domain-containing protein</fullName>
    </submittedName>
</protein>
<dbReference type="VEuPathDB" id="AmoebaDB:NAEGRDRAFT_81463"/>
<evidence type="ECO:0000313" key="4">
    <source>
        <dbReference type="Proteomes" id="UP000006671"/>
    </source>
</evidence>
<keyword evidence="4" id="KW-1185">Reference proteome</keyword>
<feature type="domain" description="RGS" evidence="2">
    <location>
        <begin position="314"/>
        <end position="464"/>
    </location>
</feature>
<dbReference type="RefSeq" id="XP_002671549.1">
    <property type="nucleotide sequence ID" value="XM_002671503.1"/>
</dbReference>
<organism evidence="4">
    <name type="scientific">Naegleria gruberi</name>
    <name type="common">Amoeba</name>
    <dbReference type="NCBI Taxonomy" id="5762"/>
    <lineage>
        <taxon>Eukaryota</taxon>
        <taxon>Discoba</taxon>
        <taxon>Heterolobosea</taxon>
        <taxon>Tetramitia</taxon>
        <taxon>Eutetramitia</taxon>
        <taxon>Vahlkampfiidae</taxon>
        <taxon>Naegleria</taxon>
    </lineage>
</organism>
<dbReference type="InterPro" id="IPR016137">
    <property type="entry name" value="RGS"/>
</dbReference>
<dbReference type="OrthoDB" id="10506607at2759"/>
<dbReference type="Pfam" id="PF00615">
    <property type="entry name" value="RGS"/>
    <property type="match status" value="1"/>
</dbReference>
<evidence type="ECO:0000313" key="3">
    <source>
        <dbReference type="EMBL" id="EFC38805.1"/>
    </source>
</evidence>